<dbReference type="InterPro" id="IPR014756">
    <property type="entry name" value="Ig_E-set"/>
</dbReference>
<dbReference type="Gene3D" id="3.90.420.10">
    <property type="entry name" value="Oxidoreductase, molybdopterin-binding domain"/>
    <property type="match status" value="1"/>
</dbReference>
<name>A0AAU2H2F7_9ACTN</name>
<dbReference type="InterPro" id="IPR008335">
    <property type="entry name" value="Mopterin_OxRdtase_euk"/>
</dbReference>
<dbReference type="GO" id="GO:0043546">
    <property type="term" value="F:molybdopterin cofactor binding"/>
    <property type="evidence" value="ECO:0007669"/>
    <property type="project" value="TreeGrafter"/>
</dbReference>
<organism evidence="2">
    <name type="scientific">Streptomyces sp. NBC_00060</name>
    <dbReference type="NCBI Taxonomy" id="2975636"/>
    <lineage>
        <taxon>Bacteria</taxon>
        <taxon>Bacillati</taxon>
        <taxon>Actinomycetota</taxon>
        <taxon>Actinomycetes</taxon>
        <taxon>Kitasatosporales</taxon>
        <taxon>Streptomycetaceae</taxon>
        <taxon>Streptomyces</taxon>
    </lineage>
</organism>
<dbReference type="InterPro" id="IPR000572">
    <property type="entry name" value="OxRdtase_Mopterin-bd_dom"/>
</dbReference>
<dbReference type="PRINTS" id="PR00407">
    <property type="entry name" value="EUMOPTERIN"/>
</dbReference>
<sequence>MAEQALDVRDFDDVVDFITPVDNVFVRAHLGVPDVDVDSWTLSVEGLVERPFHLRLDDVLALPARRFTAFHECFGNPFKPDVPTRAVANLVWTGFDLSALLDRAVPLASARHVWFEGADTGSFDGEDGLSYVKDLPLETARRDVFLAYEMNGEPLTVRHGHPLRAVVPRMFGTNSVKWLTRIILADERPDHMFTTRFYTRVHPGEQTARPVRSVDVGSKILSPQDGDQLPGEHVELVGRAWSVGEVVSVDVSVDEGPWRPASLEPLGADPAWQPFTLALRLPPGRHRVRARATDRDGRVQPPPGVRNSVHEITVTVSGGGAGA</sequence>
<dbReference type="EMBL" id="CP108253">
    <property type="protein sequence ID" value="WTU41065.1"/>
    <property type="molecule type" value="Genomic_DNA"/>
</dbReference>
<protein>
    <submittedName>
        <fullName evidence="2">Molybdopterin-dependent oxidoreductase</fullName>
    </submittedName>
</protein>
<dbReference type="GO" id="GO:0008482">
    <property type="term" value="F:sulfite oxidase activity"/>
    <property type="evidence" value="ECO:0007669"/>
    <property type="project" value="TreeGrafter"/>
</dbReference>
<evidence type="ECO:0000313" key="2">
    <source>
        <dbReference type="EMBL" id="WTU41065.1"/>
    </source>
</evidence>
<evidence type="ECO:0000259" key="1">
    <source>
        <dbReference type="Pfam" id="PF00174"/>
    </source>
</evidence>
<dbReference type="SUPFAM" id="SSF81296">
    <property type="entry name" value="E set domains"/>
    <property type="match status" value="1"/>
</dbReference>
<dbReference type="GO" id="GO:0020037">
    <property type="term" value="F:heme binding"/>
    <property type="evidence" value="ECO:0007669"/>
    <property type="project" value="TreeGrafter"/>
</dbReference>
<accession>A0AAU2H2F7</accession>
<dbReference type="PANTHER" id="PTHR19372">
    <property type="entry name" value="SULFITE REDUCTASE"/>
    <property type="match status" value="1"/>
</dbReference>
<dbReference type="InterPro" id="IPR036374">
    <property type="entry name" value="OxRdtase_Mopterin-bd_sf"/>
</dbReference>
<reference evidence="2" key="1">
    <citation type="submission" date="2022-10" db="EMBL/GenBank/DDBJ databases">
        <title>The complete genomes of actinobacterial strains from the NBC collection.</title>
        <authorList>
            <person name="Joergensen T.S."/>
            <person name="Alvarez Arevalo M."/>
            <person name="Sterndorff E.B."/>
            <person name="Faurdal D."/>
            <person name="Vuksanovic O."/>
            <person name="Mourched A.-S."/>
            <person name="Charusanti P."/>
            <person name="Shaw S."/>
            <person name="Blin K."/>
            <person name="Weber T."/>
        </authorList>
    </citation>
    <scope>NUCLEOTIDE SEQUENCE</scope>
    <source>
        <strain evidence="2">NBC_00060</strain>
    </source>
</reference>
<dbReference type="SUPFAM" id="SSF56524">
    <property type="entry name" value="Oxidoreductase molybdopterin-binding domain"/>
    <property type="match status" value="1"/>
</dbReference>
<dbReference type="AlphaFoldDB" id="A0AAU2H2F7"/>
<dbReference type="Gene3D" id="2.60.40.650">
    <property type="match status" value="1"/>
</dbReference>
<proteinExistence type="predicted"/>
<dbReference type="GO" id="GO:0006790">
    <property type="term" value="P:sulfur compound metabolic process"/>
    <property type="evidence" value="ECO:0007669"/>
    <property type="project" value="TreeGrafter"/>
</dbReference>
<feature type="domain" description="Oxidoreductase molybdopterin-binding" evidence="1">
    <location>
        <begin position="29"/>
        <end position="191"/>
    </location>
</feature>
<gene>
    <name evidence="2" type="ORF">OHV25_16415</name>
</gene>
<dbReference type="Pfam" id="PF00174">
    <property type="entry name" value="Oxidored_molyb"/>
    <property type="match status" value="1"/>
</dbReference>
<dbReference type="PANTHER" id="PTHR19372:SF7">
    <property type="entry name" value="SULFITE OXIDASE, MITOCHONDRIAL"/>
    <property type="match status" value="1"/>
</dbReference>